<protein>
    <recommendedName>
        <fullName evidence="4">Transposase zinc-ribbon domain-containing protein</fullName>
    </recommendedName>
</protein>
<dbReference type="EMBL" id="UOEU01001080">
    <property type="protein sequence ID" value="VAW43427.1"/>
    <property type="molecule type" value="Genomic_DNA"/>
</dbReference>
<organism evidence="3">
    <name type="scientific">hydrothermal vent metagenome</name>
    <dbReference type="NCBI Taxonomy" id="652676"/>
    <lineage>
        <taxon>unclassified sequences</taxon>
        <taxon>metagenomes</taxon>
        <taxon>ecological metagenomes</taxon>
    </lineage>
</organism>
<evidence type="ECO:0000259" key="2">
    <source>
        <dbReference type="Pfam" id="PF12762"/>
    </source>
</evidence>
<dbReference type="Pfam" id="PF12760">
    <property type="entry name" value="Zn_ribbon_IS1595"/>
    <property type="match status" value="1"/>
</dbReference>
<reference evidence="3" key="1">
    <citation type="submission" date="2018-06" db="EMBL/GenBank/DDBJ databases">
        <authorList>
            <person name="Zhirakovskaya E."/>
        </authorList>
    </citation>
    <scope>NUCLEOTIDE SEQUENCE</scope>
</reference>
<name>A0A3B0VYD7_9ZZZZ</name>
<feature type="domain" description="ISXO2-like transposase" evidence="2">
    <location>
        <begin position="129"/>
        <end position="186"/>
    </location>
</feature>
<dbReference type="InterPro" id="IPR024442">
    <property type="entry name" value="Transposase_Zn_ribbon"/>
</dbReference>
<evidence type="ECO:0008006" key="4">
    <source>
        <dbReference type="Google" id="ProtNLM"/>
    </source>
</evidence>
<proteinExistence type="predicted"/>
<dbReference type="NCBIfam" id="NF033547">
    <property type="entry name" value="transpos_IS1595"/>
    <property type="match status" value="1"/>
</dbReference>
<feature type="domain" description="Transposase zinc-ribbon" evidence="1">
    <location>
        <begin position="14"/>
        <end position="59"/>
    </location>
</feature>
<evidence type="ECO:0000313" key="3">
    <source>
        <dbReference type="EMBL" id="VAW43427.1"/>
    </source>
</evidence>
<accession>A0A3B0VYD7</accession>
<dbReference type="InterPro" id="IPR024445">
    <property type="entry name" value="Tnp_ISXO2-like"/>
</dbReference>
<evidence type="ECO:0000259" key="1">
    <source>
        <dbReference type="Pfam" id="PF12760"/>
    </source>
</evidence>
<dbReference type="AlphaFoldDB" id="A0A3B0VYD7"/>
<dbReference type="Pfam" id="PF12762">
    <property type="entry name" value="DDE_Tnp_IS1595"/>
    <property type="match status" value="1"/>
</dbReference>
<gene>
    <name evidence="3" type="ORF">MNBD_CHLOROFLEXI01-1787</name>
</gene>
<sequence>MKKYSIRDLRKDFPDDTACLEWLKNYRWPEGIHCHKCDKVTKHHLVLKRKSYSCQECGNHVHPTASTIFHKSSTFLTLWWHAVYLMAQTRGGISAKQIERKIGVTYKTAWRMCKLIRQQLDENKSSFSSEVEADETYVGGKKKGDKRGRGSENKTAVLGIVERKGRIHTQIIPNAKKVTLQPIVEKR</sequence>